<gene>
    <name evidence="2" type="ORF">MRATA1EN1_LOCUS18478</name>
</gene>
<feature type="compositionally biased region" description="Polar residues" evidence="1">
    <location>
        <begin position="64"/>
        <end position="77"/>
    </location>
</feature>
<evidence type="ECO:0000256" key="1">
    <source>
        <dbReference type="SAM" id="MobiDB-lite"/>
    </source>
</evidence>
<evidence type="ECO:0000313" key="2">
    <source>
        <dbReference type="EMBL" id="CAI9169516.1"/>
    </source>
</evidence>
<proteinExistence type="predicted"/>
<feature type="region of interest" description="Disordered" evidence="1">
    <location>
        <begin position="35"/>
        <end position="83"/>
    </location>
</feature>
<name>A0ABN8ZBD3_RANTA</name>
<sequence>MWSDLAHVVQSRNSQGVLVSCSPAEECWCPVPPPAGGAGRRRRLADGGGGVEPPKAQPKDQGPNPLSLSKPSRSCQSGADRAKYTHSQYCGVRAGLEEGSILLSLEK</sequence>
<keyword evidence="3" id="KW-1185">Reference proteome</keyword>
<reference evidence="2" key="1">
    <citation type="submission" date="2023-04" db="EMBL/GenBank/DDBJ databases">
        <authorList>
            <consortium name="ELIXIR-Norway"/>
        </authorList>
    </citation>
    <scope>NUCLEOTIDE SEQUENCE [LARGE SCALE GENOMIC DNA]</scope>
</reference>
<accession>A0ABN8ZBD3</accession>
<protein>
    <submittedName>
        <fullName evidence="2">Uncharacterized protein</fullName>
    </submittedName>
</protein>
<dbReference type="EMBL" id="OX459939">
    <property type="protein sequence ID" value="CAI9169516.1"/>
    <property type="molecule type" value="Genomic_DNA"/>
</dbReference>
<evidence type="ECO:0000313" key="3">
    <source>
        <dbReference type="Proteomes" id="UP001176941"/>
    </source>
</evidence>
<organism evidence="2 3">
    <name type="scientific">Rangifer tarandus platyrhynchus</name>
    <name type="common">Svalbard reindeer</name>
    <dbReference type="NCBI Taxonomy" id="3082113"/>
    <lineage>
        <taxon>Eukaryota</taxon>
        <taxon>Metazoa</taxon>
        <taxon>Chordata</taxon>
        <taxon>Craniata</taxon>
        <taxon>Vertebrata</taxon>
        <taxon>Euteleostomi</taxon>
        <taxon>Mammalia</taxon>
        <taxon>Eutheria</taxon>
        <taxon>Laurasiatheria</taxon>
        <taxon>Artiodactyla</taxon>
        <taxon>Ruminantia</taxon>
        <taxon>Pecora</taxon>
        <taxon>Cervidae</taxon>
        <taxon>Odocoileinae</taxon>
        <taxon>Rangifer</taxon>
    </lineage>
</organism>
<dbReference type="Proteomes" id="UP001176941">
    <property type="component" value="Chromosome 3"/>
</dbReference>